<dbReference type="EMBL" id="FN648696">
    <property type="protein sequence ID" value="CBJ48831.1"/>
    <property type="molecule type" value="Genomic_DNA"/>
</dbReference>
<dbReference type="EMBL" id="FN649739">
    <property type="protein sequence ID" value="CBJ48831.1"/>
    <property type="molecule type" value="Genomic_DNA"/>
</dbReference>
<name>D7G2X4_ECTSI</name>
<feature type="compositionally biased region" description="Gly residues" evidence="2">
    <location>
        <begin position="304"/>
        <end position="315"/>
    </location>
</feature>
<feature type="domain" description="Proteasome alpha-type subunits" evidence="3">
    <location>
        <begin position="16"/>
        <end position="38"/>
    </location>
</feature>
<gene>
    <name evidence="4" type="ORF">Esi_0049_0051</name>
</gene>
<dbReference type="GO" id="GO:0006511">
    <property type="term" value="P:ubiquitin-dependent protein catabolic process"/>
    <property type="evidence" value="ECO:0007669"/>
    <property type="project" value="InterPro"/>
</dbReference>
<evidence type="ECO:0000313" key="5">
    <source>
        <dbReference type="Proteomes" id="UP000002630"/>
    </source>
</evidence>
<dbReference type="Gene3D" id="3.60.20.10">
    <property type="entry name" value="Glutamine Phosphoribosylpyrophosphate, subunit 1, domain 1"/>
    <property type="match status" value="1"/>
</dbReference>
<feature type="compositionally biased region" description="Acidic residues" evidence="2">
    <location>
        <begin position="259"/>
        <end position="272"/>
    </location>
</feature>
<feature type="compositionally biased region" description="Basic and acidic residues" evidence="2">
    <location>
        <begin position="212"/>
        <end position="222"/>
    </location>
</feature>
<dbReference type="GO" id="GO:0019773">
    <property type="term" value="C:proteasome core complex, alpha-subunit complex"/>
    <property type="evidence" value="ECO:0007669"/>
    <property type="project" value="InterPro"/>
</dbReference>
<protein>
    <submittedName>
        <fullName evidence="4">Proteasome Alpha Subunit family member</fullName>
    </submittedName>
</protein>
<dbReference type="eggNOG" id="KOG0182">
    <property type="taxonomic scope" value="Eukaryota"/>
</dbReference>
<dbReference type="Pfam" id="PF10584">
    <property type="entry name" value="Proteasome_A_N"/>
    <property type="match status" value="1"/>
</dbReference>
<proteinExistence type="predicted"/>
<evidence type="ECO:0000259" key="3">
    <source>
        <dbReference type="SMART" id="SM00948"/>
    </source>
</evidence>
<feature type="compositionally biased region" description="Basic and acidic residues" evidence="2">
    <location>
        <begin position="192"/>
        <end position="202"/>
    </location>
</feature>
<accession>D7G2X4</accession>
<dbReference type="InterPro" id="IPR029055">
    <property type="entry name" value="Ntn_hydrolases_N"/>
</dbReference>
<dbReference type="SUPFAM" id="SSF56235">
    <property type="entry name" value="N-terminal nucleophile aminohydrolases (Ntn hydrolases)"/>
    <property type="match status" value="1"/>
</dbReference>
<keyword evidence="5" id="KW-1185">Reference proteome</keyword>
<dbReference type="SMART" id="SM00948">
    <property type="entry name" value="Proteasome_A_N"/>
    <property type="match status" value="1"/>
</dbReference>
<dbReference type="STRING" id="2880.D7G2X4"/>
<dbReference type="Proteomes" id="UP000002630">
    <property type="component" value="Linkage Group LG14"/>
</dbReference>
<evidence type="ECO:0000256" key="1">
    <source>
        <dbReference type="ARBA" id="ARBA00022942"/>
    </source>
</evidence>
<dbReference type="AlphaFoldDB" id="D7G2X4"/>
<sequence>MLLSSVSGARESSKGYDADLTLFSPEGRLYQVEYVMRAVGHYGCPAVGVHGEGCCVVACKRDLPDELVYPDSVTSIFRITDDIYSAATGMTGDVRYQVKRARLQALEYKRQYGSSMPSRLLALAMADAAQVNTQHAALRPMACVSLIISVDDPTGPALFRIEPSGQVFQAWGTAVGRGSAASSDFLEEALKAAASRDGRGNSRQESTSSVGGDEHRTPDKDYFPGVPNPSVMNAEKEDDDGQGRTTSDAPAHEIVGDREGDEISDDDVDADNVDVQGPDEETHRKRGSEAGGKMTEPSDESTPGDGGEIGTGFGVVGEMETVELALQALSKRSQH</sequence>
<evidence type="ECO:0000256" key="2">
    <source>
        <dbReference type="SAM" id="MobiDB-lite"/>
    </source>
</evidence>
<feature type="region of interest" description="Disordered" evidence="2">
    <location>
        <begin position="192"/>
        <end position="316"/>
    </location>
</feature>
<dbReference type="InParanoid" id="D7G2X4"/>
<reference evidence="4 5" key="1">
    <citation type="journal article" date="2010" name="Nature">
        <title>The Ectocarpus genome and the independent evolution of multicellularity in brown algae.</title>
        <authorList>
            <person name="Cock J.M."/>
            <person name="Sterck L."/>
            <person name="Rouze P."/>
            <person name="Scornet D."/>
            <person name="Allen A.E."/>
            <person name="Amoutzias G."/>
            <person name="Anthouard V."/>
            <person name="Artiguenave F."/>
            <person name="Aury J.M."/>
            <person name="Badger J.H."/>
            <person name="Beszteri B."/>
            <person name="Billiau K."/>
            <person name="Bonnet E."/>
            <person name="Bothwell J.H."/>
            <person name="Bowler C."/>
            <person name="Boyen C."/>
            <person name="Brownlee C."/>
            <person name="Carrano C.J."/>
            <person name="Charrier B."/>
            <person name="Cho G.Y."/>
            <person name="Coelho S.M."/>
            <person name="Collen J."/>
            <person name="Corre E."/>
            <person name="Da Silva C."/>
            <person name="Delage L."/>
            <person name="Delaroque N."/>
            <person name="Dittami S.M."/>
            <person name="Doulbeau S."/>
            <person name="Elias M."/>
            <person name="Farnham G."/>
            <person name="Gachon C.M."/>
            <person name="Gschloessl B."/>
            <person name="Heesch S."/>
            <person name="Jabbari K."/>
            <person name="Jubin C."/>
            <person name="Kawai H."/>
            <person name="Kimura K."/>
            <person name="Kloareg B."/>
            <person name="Kupper F.C."/>
            <person name="Lang D."/>
            <person name="Le Bail A."/>
            <person name="Leblanc C."/>
            <person name="Lerouge P."/>
            <person name="Lohr M."/>
            <person name="Lopez P.J."/>
            <person name="Martens C."/>
            <person name="Maumus F."/>
            <person name="Michel G."/>
            <person name="Miranda-Saavedra D."/>
            <person name="Morales J."/>
            <person name="Moreau H."/>
            <person name="Motomura T."/>
            <person name="Nagasato C."/>
            <person name="Napoli C.A."/>
            <person name="Nelson D.R."/>
            <person name="Nyvall-Collen P."/>
            <person name="Peters A.F."/>
            <person name="Pommier C."/>
            <person name="Potin P."/>
            <person name="Poulain J."/>
            <person name="Quesneville H."/>
            <person name="Read B."/>
            <person name="Rensing S.A."/>
            <person name="Ritter A."/>
            <person name="Rousvoal S."/>
            <person name="Samanta M."/>
            <person name="Samson G."/>
            <person name="Schroeder D.C."/>
            <person name="Segurens B."/>
            <person name="Strittmatter M."/>
            <person name="Tonon T."/>
            <person name="Tregear J.W."/>
            <person name="Valentin K."/>
            <person name="von Dassow P."/>
            <person name="Yamagishi T."/>
            <person name="Van de Peer Y."/>
            <person name="Wincker P."/>
        </authorList>
    </citation>
    <scope>NUCLEOTIDE SEQUENCE [LARGE SCALE GENOMIC DNA]</scope>
    <source>
        <strain evidence="5">Ec32 / CCAP1310/4</strain>
    </source>
</reference>
<dbReference type="InterPro" id="IPR050115">
    <property type="entry name" value="Proteasome_alpha"/>
</dbReference>
<dbReference type="InterPro" id="IPR001353">
    <property type="entry name" value="Proteasome_sua/b"/>
</dbReference>
<dbReference type="InterPro" id="IPR000426">
    <property type="entry name" value="Proteasome_asu_N"/>
</dbReference>
<dbReference type="OrthoDB" id="431557at2759"/>
<dbReference type="Pfam" id="PF00227">
    <property type="entry name" value="Proteasome"/>
    <property type="match status" value="1"/>
</dbReference>
<dbReference type="PANTHER" id="PTHR11599">
    <property type="entry name" value="PROTEASOME SUBUNIT ALPHA/BETA"/>
    <property type="match status" value="1"/>
</dbReference>
<evidence type="ECO:0000313" key="4">
    <source>
        <dbReference type="EMBL" id="CBJ48831.1"/>
    </source>
</evidence>
<organism evidence="4 5">
    <name type="scientific">Ectocarpus siliculosus</name>
    <name type="common">Brown alga</name>
    <name type="synonym">Conferva siliculosa</name>
    <dbReference type="NCBI Taxonomy" id="2880"/>
    <lineage>
        <taxon>Eukaryota</taxon>
        <taxon>Sar</taxon>
        <taxon>Stramenopiles</taxon>
        <taxon>Ochrophyta</taxon>
        <taxon>PX clade</taxon>
        <taxon>Phaeophyceae</taxon>
        <taxon>Ectocarpales</taxon>
        <taxon>Ectocarpaceae</taxon>
        <taxon>Ectocarpus</taxon>
    </lineage>
</organism>
<keyword evidence="1 4" id="KW-0647">Proteasome</keyword>